<keyword evidence="3" id="KW-0804">Transcription</keyword>
<comment type="caution">
    <text evidence="5">The sequence shown here is derived from an EMBL/GenBank/DDBJ whole genome shotgun (WGS) entry which is preliminary data.</text>
</comment>
<proteinExistence type="predicted"/>
<dbReference type="PATRIC" id="fig|1365257.3.peg.1300"/>
<dbReference type="EMBL" id="AUXX01000009">
    <property type="protein sequence ID" value="KZN68363.1"/>
    <property type="molecule type" value="Genomic_DNA"/>
</dbReference>
<dbReference type="SUPFAM" id="SSF46689">
    <property type="entry name" value="Homeodomain-like"/>
    <property type="match status" value="1"/>
</dbReference>
<accession>A0A162B8P3</accession>
<keyword evidence="1" id="KW-0805">Transcription regulation</keyword>
<dbReference type="PANTHER" id="PTHR43280:SF2">
    <property type="entry name" value="HTH-TYPE TRANSCRIPTIONAL REGULATOR EXSA"/>
    <property type="match status" value="1"/>
</dbReference>
<organism evidence="5 6">
    <name type="scientific">Pseudoalteromonas luteoviolacea S4060-1</name>
    <dbReference type="NCBI Taxonomy" id="1365257"/>
    <lineage>
        <taxon>Bacteria</taxon>
        <taxon>Pseudomonadati</taxon>
        <taxon>Pseudomonadota</taxon>
        <taxon>Gammaproteobacteria</taxon>
        <taxon>Alteromonadales</taxon>
        <taxon>Pseudoalteromonadaceae</taxon>
        <taxon>Pseudoalteromonas</taxon>
    </lineage>
</organism>
<reference evidence="5 6" key="1">
    <citation type="submission" date="2013-07" db="EMBL/GenBank/DDBJ databases">
        <title>Comparative Genomic and Metabolomic Analysis of Twelve Strains of Pseudoalteromonas luteoviolacea.</title>
        <authorList>
            <person name="Vynne N.G."/>
            <person name="Mansson M."/>
            <person name="Gram L."/>
        </authorList>
    </citation>
    <scope>NUCLEOTIDE SEQUENCE [LARGE SCALE GENOMIC DNA]</scope>
    <source>
        <strain evidence="5 6">S4060-1</strain>
    </source>
</reference>
<gene>
    <name evidence="5" type="ORF">N478_14450</name>
</gene>
<dbReference type="InterPro" id="IPR018062">
    <property type="entry name" value="HTH_AraC-typ_CS"/>
</dbReference>
<evidence type="ECO:0000259" key="4">
    <source>
        <dbReference type="PROSITE" id="PS01124"/>
    </source>
</evidence>
<dbReference type="InterPro" id="IPR009057">
    <property type="entry name" value="Homeodomain-like_sf"/>
</dbReference>
<dbReference type="Gene3D" id="1.10.10.60">
    <property type="entry name" value="Homeodomain-like"/>
    <property type="match status" value="1"/>
</dbReference>
<dbReference type="GO" id="GO:0043565">
    <property type="term" value="F:sequence-specific DNA binding"/>
    <property type="evidence" value="ECO:0007669"/>
    <property type="project" value="InterPro"/>
</dbReference>
<dbReference type="AlphaFoldDB" id="A0A162B8P3"/>
<protein>
    <recommendedName>
        <fullName evidence="4">HTH araC/xylS-type domain-containing protein</fullName>
    </recommendedName>
</protein>
<dbReference type="SMART" id="SM00342">
    <property type="entry name" value="HTH_ARAC"/>
    <property type="match status" value="1"/>
</dbReference>
<dbReference type="InterPro" id="IPR020449">
    <property type="entry name" value="Tscrpt_reg_AraC-type_HTH"/>
</dbReference>
<evidence type="ECO:0000313" key="6">
    <source>
        <dbReference type="Proteomes" id="UP000076661"/>
    </source>
</evidence>
<dbReference type="PROSITE" id="PS00041">
    <property type="entry name" value="HTH_ARAC_FAMILY_1"/>
    <property type="match status" value="1"/>
</dbReference>
<dbReference type="InterPro" id="IPR018060">
    <property type="entry name" value="HTH_AraC"/>
</dbReference>
<dbReference type="Pfam" id="PF12833">
    <property type="entry name" value="HTH_18"/>
    <property type="match status" value="1"/>
</dbReference>
<dbReference type="PROSITE" id="PS01124">
    <property type="entry name" value="HTH_ARAC_FAMILY_2"/>
    <property type="match status" value="1"/>
</dbReference>
<evidence type="ECO:0000256" key="1">
    <source>
        <dbReference type="ARBA" id="ARBA00023015"/>
    </source>
</evidence>
<evidence type="ECO:0000256" key="2">
    <source>
        <dbReference type="ARBA" id="ARBA00023125"/>
    </source>
</evidence>
<evidence type="ECO:0000313" key="5">
    <source>
        <dbReference type="EMBL" id="KZN68363.1"/>
    </source>
</evidence>
<sequence length="229" mass="25891">MYIQPGIFAAYTGVIDTKPHQHHQIQLTLPAGNCTLLYNNGLLTGPHIIPSNCSHKLTMDEGWIILIEPFSDIGQQLQSRYRSCHPQALEEAPKLGQATPLESLILSLKLNYPVHNTNLDPRIAALLELLDSNFENKINMEASHWRASKVATRLHLSESRFLHIFRAQMGIAWRPYLVWKRIICAIGYLQQQQNITEAAVNAGFSDSAHFSRSFKKQFGINPKNALKLI</sequence>
<keyword evidence="2" id="KW-0238">DNA-binding</keyword>
<evidence type="ECO:0000256" key="3">
    <source>
        <dbReference type="ARBA" id="ARBA00023163"/>
    </source>
</evidence>
<dbReference type="PANTHER" id="PTHR43280">
    <property type="entry name" value="ARAC-FAMILY TRANSCRIPTIONAL REGULATOR"/>
    <property type="match status" value="1"/>
</dbReference>
<dbReference type="RefSeq" id="WP_063380418.1">
    <property type="nucleotide sequence ID" value="NZ_AUXX01000009.1"/>
</dbReference>
<feature type="domain" description="HTH araC/xylS-type" evidence="4">
    <location>
        <begin position="124"/>
        <end position="228"/>
    </location>
</feature>
<dbReference type="PRINTS" id="PR00032">
    <property type="entry name" value="HTHARAC"/>
</dbReference>
<dbReference type="Proteomes" id="UP000076661">
    <property type="component" value="Unassembled WGS sequence"/>
</dbReference>
<name>A0A162B8P3_9GAMM</name>
<dbReference type="GO" id="GO:0003700">
    <property type="term" value="F:DNA-binding transcription factor activity"/>
    <property type="evidence" value="ECO:0007669"/>
    <property type="project" value="InterPro"/>
</dbReference>